<evidence type="ECO:0000313" key="1">
    <source>
        <dbReference type="EMBL" id="ABD86654.1"/>
    </source>
</evidence>
<dbReference type="HOGENOM" id="CLU_2370936_0_0_5"/>
<reference evidence="1" key="1">
    <citation type="submission" date="2006-03" db="EMBL/GenBank/DDBJ databases">
        <title>Complete sequence of Rhodopseudomonas palustris BisB18.</title>
        <authorList>
            <consortium name="US DOE Joint Genome Institute"/>
            <person name="Copeland A."/>
            <person name="Lucas S."/>
            <person name="Lapidus A."/>
            <person name="Barry K."/>
            <person name="Detter J.C."/>
            <person name="Glavina del Rio T."/>
            <person name="Hammon N."/>
            <person name="Israni S."/>
            <person name="Dalin E."/>
            <person name="Tice H."/>
            <person name="Pitluck S."/>
            <person name="Chain P."/>
            <person name="Malfatti S."/>
            <person name="Shin M."/>
            <person name="Vergez L."/>
            <person name="Schmutz J."/>
            <person name="Larimer F."/>
            <person name="Land M."/>
            <person name="Hauser L."/>
            <person name="Pelletier D.A."/>
            <person name="Kyrpides N."/>
            <person name="Anderson I."/>
            <person name="Oda Y."/>
            <person name="Harwood C.S."/>
            <person name="Richardson P."/>
        </authorList>
    </citation>
    <scope>NUCLEOTIDE SEQUENCE [LARGE SCALE GENOMIC DNA]</scope>
    <source>
        <strain evidence="1">BisB18</strain>
    </source>
</reference>
<dbReference type="eggNOG" id="ENOG5032NB5">
    <property type="taxonomic scope" value="Bacteria"/>
</dbReference>
<dbReference type="STRING" id="316056.RPC_1090"/>
<name>Q21AD2_RHOPB</name>
<dbReference type="EMBL" id="CP000301">
    <property type="protein sequence ID" value="ABD86654.1"/>
    <property type="molecule type" value="Genomic_DNA"/>
</dbReference>
<gene>
    <name evidence="1" type="ordered locus">RPC_1090</name>
</gene>
<protein>
    <submittedName>
        <fullName evidence="1">Uncharacterized protein</fullName>
    </submittedName>
</protein>
<accession>Q21AD2</accession>
<dbReference type="RefSeq" id="WP_011471559.1">
    <property type="nucleotide sequence ID" value="NC_007925.1"/>
</dbReference>
<dbReference type="AlphaFoldDB" id="Q21AD2"/>
<organism evidence="1">
    <name type="scientific">Rhodopseudomonas palustris (strain BisB18)</name>
    <dbReference type="NCBI Taxonomy" id="316056"/>
    <lineage>
        <taxon>Bacteria</taxon>
        <taxon>Pseudomonadati</taxon>
        <taxon>Pseudomonadota</taxon>
        <taxon>Alphaproteobacteria</taxon>
        <taxon>Hyphomicrobiales</taxon>
        <taxon>Nitrobacteraceae</taxon>
        <taxon>Rhodopseudomonas</taxon>
    </lineage>
</organism>
<sequence>MASYLVDLVLLAALLFTSIRVTKMHRELVRLRNDQGDFATVLGKTTEAVDDMVLMVREFSADGRQLVNVLGDKIEQARKAIVDIEVHGDASRGSA</sequence>
<dbReference type="OrthoDB" id="8162319at2"/>
<dbReference type="KEGG" id="rpc:RPC_1090"/>
<proteinExistence type="predicted"/>